<sequence>MSCCRINNMDYIVFVDYFSDAERKRIDYAIERWRDKADITREKGIIIRFKDKNIDSFLDDLYSRLDTGREQVRVFEADMHEPEIRAREEVLIYHSSAGSDVIEKFLGYIMAKINAHYEFRQNGIIRYAASTKKGQARIEISISDSEAGSKTRIKISGYASSAKFLHDRIDEEMKTFLGGF</sequence>
<dbReference type="STRING" id="937775.Metlim_1786"/>
<dbReference type="Proteomes" id="UP000005741">
    <property type="component" value="Chromosome"/>
</dbReference>
<accession>H1YX84</accession>
<dbReference type="InParanoid" id="H1YX84"/>
<evidence type="ECO:0000313" key="1">
    <source>
        <dbReference type="EMBL" id="EHQ35887.1"/>
    </source>
</evidence>
<reference evidence="1 2" key="1">
    <citation type="submission" date="2011-10" db="EMBL/GenBank/DDBJ databases">
        <title>The Improved High-Quality Draft genome of Methanoplanus limicola DSM 2279.</title>
        <authorList>
            <consortium name="US DOE Joint Genome Institute (JGI-PGF)"/>
            <person name="Lucas S."/>
            <person name="Copeland A."/>
            <person name="Lapidus A."/>
            <person name="Glavina del Rio T."/>
            <person name="Dalin E."/>
            <person name="Tice H."/>
            <person name="Bruce D."/>
            <person name="Goodwin L."/>
            <person name="Pitluck S."/>
            <person name="Peters L."/>
            <person name="Mikhailova N."/>
            <person name="Lu M."/>
            <person name="Kyrpides N."/>
            <person name="Mavromatis K."/>
            <person name="Ivanova N."/>
            <person name="Markowitz V."/>
            <person name="Cheng J.-F."/>
            <person name="Hugenholtz P."/>
            <person name="Woyke T."/>
            <person name="Wu D."/>
            <person name="Wirth R."/>
            <person name="Brambilla E.-M."/>
            <person name="Klenk H.-P."/>
            <person name="Eisen J.A."/>
        </authorList>
    </citation>
    <scope>NUCLEOTIDE SEQUENCE [LARGE SCALE GENOMIC DNA]</scope>
    <source>
        <strain evidence="1 2">DSM 2279</strain>
    </source>
</reference>
<keyword evidence="2" id="KW-1185">Reference proteome</keyword>
<gene>
    <name evidence="1" type="ORF">Metlim_1786</name>
</gene>
<organism evidence="1 2">
    <name type="scientific">Methanoplanus limicola DSM 2279</name>
    <dbReference type="NCBI Taxonomy" id="937775"/>
    <lineage>
        <taxon>Archaea</taxon>
        <taxon>Methanobacteriati</taxon>
        <taxon>Methanobacteriota</taxon>
        <taxon>Stenosarchaea group</taxon>
        <taxon>Methanomicrobia</taxon>
        <taxon>Methanomicrobiales</taxon>
        <taxon>Methanomicrobiaceae</taxon>
        <taxon>Methanoplanus</taxon>
    </lineage>
</organism>
<evidence type="ECO:0000313" key="2">
    <source>
        <dbReference type="Proteomes" id="UP000005741"/>
    </source>
</evidence>
<dbReference type="HOGENOM" id="CLU_128028_0_0_2"/>
<proteinExistence type="predicted"/>
<protein>
    <submittedName>
        <fullName evidence="1">Uncharacterized protein</fullName>
    </submittedName>
</protein>
<dbReference type="EMBL" id="CM001436">
    <property type="protein sequence ID" value="EHQ35887.1"/>
    <property type="molecule type" value="Genomic_DNA"/>
</dbReference>
<dbReference type="AlphaFoldDB" id="H1YX84"/>
<name>H1YX84_9EURY</name>